<feature type="transmembrane region" description="Helical" evidence="8">
    <location>
        <begin position="220"/>
        <end position="242"/>
    </location>
</feature>
<evidence type="ECO:0000256" key="6">
    <source>
        <dbReference type="ARBA" id="ARBA00022989"/>
    </source>
</evidence>
<evidence type="ECO:0000256" key="7">
    <source>
        <dbReference type="ARBA" id="ARBA00023136"/>
    </source>
</evidence>
<dbReference type="AlphaFoldDB" id="E6U797"/>
<evidence type="ECO:0000256" key="3">
    <source>
        <dbReference type="ARBA" id="ARBA00022448"/>
    </source>
</evidence>
<dbReference type="InterPro" id="IPR011864">
    <property type="entry name" value="Phosphate_PstC"/>
</dbReference>
<evidence type="ECO:0000256" key="9">
    <source>
        <dbReference type="RuleBase" id="RU363054"/>
    </source>
</evidence>
<dbReference type="STRING" id="663278.Ethha_0245"/>
<dbReference type="EMBL" id="CP002400">
    <property type="protein sequence ID" value="ADU25832.1"/>
    <property type="molecule type" value="Genomic_DNA"/>
</dbReference>
<keyword evidence="12" id="KW-1185">Reference proteome</keyword>
<dbReference type="Pfam" id="PF00528">
    <property type="entry name" value="BPD_transp_1"/>
    <property type="match status" value="1"/>
</dbReference>
<keyword evidence="4 9" id="KW-1003">Cell membrane</keyword>
<feature type="domain" description="ABC transmembrane type-1" evidence="10">
    <location>
        <begin position="100"/>
        <end position="311"/>
    </location>
</feature>
<dbReference type="InterPro" id="IPR035906">
    <property type="entry name" value="MetI-like_sf"/>
</dbReference>
<feature type="transmembrane region" description="Helical" evidence="8">
    <location>
        <begin position="95"/>
        <end position="128"/>
    </location>
</feature>
<dbReference type="CDD" id="cd06261">
    <property type="entry name" value="TM_PBP2"/>
    <property type="match status" value="1"/>
</dbReference>
<keyword evidence="7 8" id="KW-0472">Membrane</keyword>
<dbReference type="KEGG" id="eha:Ethha_0245"/>
<evidence type="ECO:0000256" key="4">
    <source>
        <dbReference type="ARBA" id="ARBA00022475"/>
    </source>
</evidence>
<evidence type="ECO:0000313" key="12">
    <source>
        <dbReference type="Proteomes" id="UP000001551"/>
    </source>
</evidence>
<comment type="function">
    <text evidence="9">Part of the binding-protein-dependent transport system for phosphate; probably responsible for the translocation of the substrate across the membrane.</text>
</comment>
<protein>
    <recommendedName>
        <fullName evidence="9">Phosphate transport system permease protein</fullName>
    </recommendedName>
</protein>
<dbReference type="PANTHER" id="PTHR30425">
    <property type="entry name" value="PHOSPHATE TRANSPORT SYSTEM PERMEASE PROTEIN PST"/>
    <property type="match status" value="1"/>
</dbReference>
<keyword evidence="6 8" id="KW-1133">Transmembrane helix</keyword>
<evidence type="ECO:0000256" key="2">
    <source>
        <dbReference type="ARBA" id="ARBA00007069"/>
    </source>
</evidence>
<organism evidence="11 12">
    <name type="scientific">Ethanoligenens harbinense (strain DSM 18485 / JCM 12961 / CGMCC 1.5033 / YUAN-3)</name>
    <dbReference type="NCBI Taxonomy" id="663278"/>
    <lineage>
        <taxon>Bacteria</taxon>
        <taxon>Bacillati</taxon>
        <taxon>Bacillota</taxon>
        <taxon>Clostridia</taxon>
        <taxon>Eubacteriales</taxon>
        <taxon>Oscillospiraceae</taxon>
        <taxon>Ethanoligenens</taxon>
    </lineage>
</organism>
<sequence length="322" mass="34726">MEKVLSKEQQTVQKSAGRRPVFRFDYFRKETLGRSVVTTLGIFTAVITLLIGIFLIFSGIRTFTVYHHSLVEFLFSSKWSPIDGPVTNGQYGHVGAAIFIFGSITICFLALAIATPFSLAAAIFMVQISPKLGKNFLQPAIEIFVGIPSVVYGWTGLTVLVPFIRDIFHLQIGFSVLAGAIVLAIMIFPTITSISADAIRHTPKMFTEASYGLGSTRWQLITKVILPYALPGVLTGVILGLARAFGEALAVAMVIGPSNTFPKNILSPTSNLTTVIAGAMGNAAQGGELQSALWSMALLLLVISFVFIMVVRIISKKGATHL</sequence>
<evidence type="ECO:0000259" key="10">
    <source>
        <dbReference type="PROSITE" id="PS50928"/>
    </source>
</evidence>
<feature type="transmembrane region" description="Helical" evidence="8">
    <location>
        <begin position="36"/>
        <end position="60"/>
    </location>
</feature>
<evidence type="ECO:0000256" key="8">
    <source>
        <dbReference type="RuleBase" id="RU363032"/>
    </source>
</evidence>
<dbReference type="RefSeq" id="WP_013484213.1">
    <property type="nucleotide sequence ID" value="NC_014828.1"/>
</dbReference>
<evidence type="ECO:0000256" key="1">
    <source>
        <dbReference type="ARBA" id="ARBA00004651"/>
    </source>
</evidence>
<dbReference type="Proteomes" id="UP000001551">
    <property type="component" value="Chromosome"/>
</dbReference>
<dbReference type="PANTHER" id="PTHR30425:SF2">
    <property type="entry name" value="ABC TRANSPORTER PERMEASE PROTEIN YQGH-RELATED"/>
    <property type="match status" value="1"/>
</dbReference>
<keyword evidence="5 8" id="KW-0812">Transmembrane</keyword>
<reference evidence="11 12" key="1">
    <citation type="submission" date="2010-12" db="EMBL/GenBank/DDBJ databases">
        <title>Complete sequence of Ethanoligenens harbinense YUAN-3.</title>
        <authorList>
            <person name="Lucas S."/>
            <person name="Copeland A."/>
            <person name="Lapidus A."/>
            <person name="Cheng J.-F."/>
            <person name="Bruce D."/>
            <person name="Goodwin L."/>
            <person name="Pitluck S."/>
            <person name="Chertkov O."/>
            <person name="Misra M."/>
            <person name="Detter J.C."/>
            <person name="Han C."/>
            <person name="Tapia R."/>
            <person name="Land M."/>
            <person name="Hauser L."/>
            <person name="Jeffries C."/>
            <person name="Kyrpides N."/>
            <person name="Ivanova N."/>
            <person name="Mikhailova N."/>
            <person name="Wang A."/>
            <person name="Mouttaki H."/>
            <person name="He Z."/>
            <person name="Zhou J."/>
            <person name="Hemme C.L."/>
            <person name="Woyke T."/>
        </authorList>
    </citation>
    <scope>NUCLEOTIDE SEQUENCE [LARGE SCALE GENOMIC DNA]</scope>
    <source>
        <strain evidence="12">DSM 18485 / JCM 12961 / CGMCC 1.5033 / YUAN-3</strain>
    </source>
</reference>
<dbReference type="InterPro" id="IPR000515">
    <property type="entry name" value="MetI-like"/>
</dbReference>
<keyword evidence="3 8" id="KW-0813">Transport</keyword>
<dbReference type="eggNOG" id="COG0573">
    <property type="taxonomic scope" value="Bacteria"/>
</dbReference>
<dbReference type="NCBIfam" id="TIGR02138">
    <property type="entry name" value="phosphate_pstC"/>
    <property type="match status" value="1"/>
</dbReference>
<dbReference type="PROSITE" id="PS50928">
    <property type="entry name" value="ABC_TM1"/>
    <property type="match status" value="1"/>
</dbReference>
<dbReference type="InterPro" id="IPR051124">
    <property type="entry name" value="Phosphate_Transport_Permease"/>
</dbReference>
<dbReference type="GO" id="GO:0005886">
    <property type="term" value="C:plasma membrane"/>
    <property type="evidence" value="ECO:0007669"/>
    <property type="project" value="UniProtKB-SubCell"/>
</dbReference>
<gene>
    <name evidence="11" type="ordered locus">Ethha_0245</name>
</gene>
<evidence type="ECO:0000313" key="11">
    <source>
        <dbReference type="EMBL" id="ADU25832.1"/>
    </source>
</evidence>
<dbReference type="Gene3D" id="1.10.3720.10">
    <property type="entry name" value="MetI-like"/>
    <property type="match status" value="1"/>
</dbReference>
<dbReference type="SUPFAM" id="SSF161098">
    <property type="entry name" value="MetI-like"/>
    <property type="match status" value="1"/>
</dbReference>
<proteinExistence type="inferred from homology"/>
<feature type="transmembrane region" description="Helical" evidence="8">
    <location>
        <begin position="292"/>
        <end position="314"/>
    </location>
</feature>
<comment type="subcellular location">
    <subcellularLocation>
        <location evidence="1 8">Cell membrane</location>
        <topology evidence="1 8">Multi-pass membrane protein</topology>
    </subcellularLocation>
</comment>
<name>E6U797_ETHHY</name>
<dbReference type="GO" id="GO:0006817">
    <property type="term" value="P:phosphate ion transport"/>
    <property type="evidence" value="ECO:0007669"/>
    <property type="project" value="UniProtKB-KW"/>
</dbReference>
<comment type="similarity">
    <text evidence="2 9">Belongs to the binding-protein-dependent transport system permease family. CysTW subfamily.</text>
</comment>
<dbReference type="GO" id="GO:0005315">
    <property type="term" value="F:phosphate transmembrane transporter activity"/>
    <property type="evidence" value="ECO:0007669"/>
    <property type="project" value="InterPro"/>
</dbReference>
<feature type="transmembrane region" description="Helical" evidence="8">
    <location>
        <begin position="176"/>
        <end position="199"/>
    </location>
</feature>
<keyword evidence="9" id="KW-0592">Phosphate transport</keyword>
<accession>E6U797</accession>
<feature type="transmembrane region" description="Helical" evidence="8">
    <location>
        <begin position="140"/>
        <end position="164"/>
    </location>
</feature>
<dbReference type="HOGENOM" id="CLU_033621_1_0_9"/>
<evidence type="ECO:0000256" key="5">
    <source>
        <dbReference type="ARBA" id="ARBA00022692"/>
    </source>
</evidence>